<dbReference type="Pfam" id="PF12833">
    <property type="entry name" value="HTH_18"/>
    <property type="match status" value="1"/>
</dbReference>
<dbReference type="InterPro" id="IPR009057">
    <property type="entry name" value="Homeodomain-like_sf"/>
</dbReference>
<dbReference type="SUPFAM" id="SSF46689">
    <property type="entry name" value="Homeodomain-like"/>
    <property type="match status" value="1"/>
</dbReference>
<evidence type="ECO:0000256" key="2">
    <source>
        <dbReference type="ARBA" id="ARBA00023163"/>
    </source>
</evidence>
<gene>
    <name evidence="4" type="ORF">Q4Q35_13830</name>
</gene>
<evidence type="ECO:0000259" key="3">
    <source>
        <dbReference type="PROSITE" id="PS01124"/>
    </source>
</evidence>
<dbReference type="PANTHER" id="PTHR47893:SF1">
    <property type="entry name" value="REGULATORY PROTEIN PCHR"/>
    <property type="match status" value="1"/>
</dbReference>
<accession>A0ABT8WCY7</accession>
<evidence type="ECO:0000313" key="5">
    <source>
        <dbReference type="Proteomes" id="UP001176883"/>
    </source>
</evidence>
<protein>
    <submittedName>
        <fullName evidence="4">AraC family transcriptional regulator</fullName>
    </submittedName>
</protein>
<dbReference type="PROSITE" id="PS01124">
    <property type="entry name" value="HTH_ARAC_FAMILY_2"/>
    <property type="match status" value="1"/>
</dbReference>
<organism evidence="4 5">
    <name type="scientific">Flavivirga aquimarina</name>
    <dbReference type="NCBI Taxonomy" id="2027862"/>
    <lineage>
        <taxon>Bacteria</taxon>
        <taxon>Pseudomonadati</taxon>
        <taxon>Bacteroidota</taxon>
        <taxon>Flavobacteriia</taxon>
        <taxon>Flavobacteriales</taxon>
        <taxon>Flavobacteriaceae</taxon>
        <taxon>Flavivirga</taxon>
    </lineage>
</organism>
<feature type="domain" description="HTH araC/xylS-type" evidence="3">
    <location>
        <begin position="230"/>
        <end position="328"/>
    </location>
</feature>
<reference evidence="4" key="1">
    <citation type="submission" date="2023-07" db="EMBL/GenBank/DDBJ databases">
        <title>Two novel species in the genus Flavivirga.</title>
        <authorList>
            <person name="Kwon K."/>
        </authorList>
    </citation>
    <scope>NUCLEOTIDE SEQUENCE</scope>
    <source>
        <strain evidence="4">KCTC 52353</strain>
    </source>
</reference>
<proteinExistence type="predicted"/>
<keyword evidence="5" id="KW-1185">Reference proteome</keyword>
<dbReference type="PANTHER" id="PTHR47893">
    <property type="entry name" value="REGULATORY PROTEIN PCHR"/>
    <property type="match status" value="1"/>
</dbReference>
<sequence length="329" mass="38266">MKKKRREATSMEEVDLSVLKTDLKSIIAKEVYNSHDKALRCLEYSLLPKYGKGNITEFHFNNIVISISNYILNEDLMVFFKDEKNKLQLSFLLGGEKVMSIKGNLDKIPYETQESYMAFIETYNGNSKIFGKKPYKEIKITVSKLFLSQHGIIDSVDFKNLTDRNLIIPITDDLFSVLLELERKHLKGISYKIFLEAKVLEILAIQIENYKHLNAQKFYFTNKNTIKKLYDLKQFISCNLDKNYSNNQLSVEVGLNENELKNEFKRVFDCTVNQYFKSEKMKKAKHLLQNTESPIYLIAEAVGYKNATHFSAAFKRFYGEAPKDCRAKV</sequence>
<evidence type="ECO:0000256" key="1">
    <source>
        <dbReference type="ARBA" id="ARBA00023015"/>
    </source>
</evidence>
<keyword evidence="1" id="KW-0805">Transcription regulation</keyword>
<dbReference type="Gene3D" id="1.10.10.60">
    <property type="entry name" value="Homeodomain-like"/>
    <property type="match status" value="1"/>
</dbReference>
<dbReference type="EMBL" id="JAUOEK010000139">
    <property type="protein sequence ID" value="MDO5970887.1"/>
    <property type="molecule type" value="Genomic_DNA"/>
</dbReference>
<evidence type="ECO:0000313" key="4">
    <source>
        <dbReference type="EMBL" id="MDO5970887.1"/>
    </source>
</evidence>
<dbReference type="InterPro" id="IPR053142">
    <property type="entry name" value="PchR_regulatory_protein"/>
</dbReference>
<comment type="caution">
    <text evidence="4">The sequence shown here is derived from an EMBL/GenBank/DDBJ whole genome shotgun (WGS) entry which is preliminary data.</text>
</comment>
<dbReference type="RefSeq" id="WP_303278583.1">
    <property type="nucleotide sequence ID" value="NZ_JAUOEK010000139.1"/>
</dbReference>
<dbReference type="SMART" id="SM00342">
    <property type="entry name" value="HTH_ARAC"/>
    <property type="match status" value="1"/>
</dbReference>
<name>A0ABT8WCY7_9FLAO</name>
<dbReference type="Proteomes" id="UP001176883">
    <property type="component" value="Unassembled WGS sequence"/>
</dbReference>
<dbReference type="InterPro" id="IPR018060">
    <property type="entry name" value="HTH_AraC"/>
</dbReference>
<keyword evidence="2" id="KW-0804">Transcription</keyword>